<feature type="non-terminal residue" evidence="1">
    <location>
        <position position="1"/>
    </location>
</feature>
<evidence type="ECO:0000313" key="1">
    <source>
        <dbReference type="EMBL" id="GAG93848.1"/>
    </source>
</evidence>
<accession>X1CC39</accession>
<comment type="caution">
    <text evidence="1">The sequence shown here is derived from an EMBL/GenBank/DDBJ whole genome shotgun (WGS) entry which is preliminary data.</text>
</comment>
<name>X1CC39_9ZZZZ</name>
<gene>
    <name evidence="1" type="ORF">S01H4_46787</name>
</gene>
<dbReference type="EMBL" id="BART01026185">
    <property type="protein sequence ID" value="GAG93848.1"/>
    <property type="molecule type" value="Genomic_DNA"/>
</dbReference>
<dbReference type="AlphaFoldDB" id="X1CC39"/>
<feature type="non-terminal residue" evidence="1">
    <location>
        <position position="279"/>
    </location>
</feature>
<organism evidence="1">
    <name type="scientific">marine sediment metagenome</name>
    <dbReference type="NCBI Taxonomy" id="412755"/>
    <lineage>
        <taxon>unclassified sequences</taxon>
        <taxon>metagenomes</taxon>
        <taxon>ecological metagenomes</taxon>
    </lineage>
</organism>
<sequence length="279" mass="30629">GHNLAVGTFGDEFIIGSGNDVGLNFSNANARRQGGYGSERIRPIMMGDFLYYVQRGARKIREFFYRWEENNYKSIDMTKYSEHITLGGITDIDAAFIPDEVLYCTLTNGKMAVLTRDPEEEVQAWTPFETDGEYKSVRAIPNPDGVSDQVWTITERTDGLLGGATKYLEWFENYVVDDANIQAQCFYVDSGFAYNGYNETALVDGGDGADLSLDGLTGDITATSSFAYFSSADVGKRIRAIDATTGDMLGEMDITAYTSSTEVDGTVTSTFSVTGYDNG</sequence>
<protein>
    <submittedName>
        <fullName evidence="1">Uncharacterized protein</fullName>
    </submittedName>
</protein>
<reference evidence="1" key="1">
    <citation type="journal article" date="2014" name="Front. Microbiol.">
        <title>High frequency of phylogenetically diverse reductive dehalogenase-homologous genes in deep subseafloor sedimentary metagenomes.</title>
        <authorList>
            <person name="Kawai M."/>
            <person name="Futagami T."/>
            <person name="Toyoda A."/>
            <person name="Takaki Y."/>
            <person name="Nishi S."/>
            <person name="Hori S."/>
            <person name="Arai W."/>
            <person name="Tsubouchi T."/>
            <person name="Morono Y."/>
            <person name="Uchiyama I."/>
            <person name="Ito T."/>
            <person name="Fujiyama A."/>
            <person name="Inagaki F."/>
            <person name="Takami H."/>
        </authorList>
    </citation>
    <scope>NUCLEOTIDE SEQUENCE</scope>
    <source>
        <strain evidence="1">Expedition CK06-06</strain>
    </source>
</reference>
<proteinExistence type="predicted"/>